<protein>
    <submittedName>
        <fullName evidence="2">Helix-turn-helix domain-containing protein</fullName>
    </submittedName>
</protein>
<name>A0A7V8VFY0_9BACT</name>
<gene>
    <name evidence="2" type="ORF">H0921_14205</name>
</gene>
<reference evidence="2 3" key="1">
    <citation type="submission" date="2020-07" db="EMBL/GenBank/DDBJ databases">
        <title>Thermogemmata thermophila gen. nov., sp. nov., a novel moderate thermophilic planctomycete from a Kamchatka hot spring.</title>
        <authorList>
            <person name="Elcheninov A.G."/>
            <person name="Podosokorskaya O.A."/>
            <person name="Kovaleva O.L."/>
            <person name="Novikov A."/>
            <person name="Bonch-Osmolovskaya E.A."/>
            <person name="Toshchakov S.V."/>
            <person name="Kublanov I.V."/>
        </authorList>
    </citation>
    <scope>NUCLEOTIDE SEQUENCE [LARGE SCALE GENOMIC DNA]</scope>
    <source>
        <strain evidence="2 3">2918</strain>
    </source>
</reference>
<sequence>MERALLSVREAANYLGISSRLLWQLTCPRGPIPCVRLGTGNPKYSRVLYSIEALDAWIREQLKGQAKGGAGSE</sequence>
<comment type="caution">
    <text evidence="2">The sequence shown here is derived from an EMBL/GenBank/DDBJ whole genome shotgun (WGS) entry which is preliminary data.</text>
</comment>
<dbReference type="InterPro" id="IPR041657">
    <property type="entry name" value="HTH_17"/>
</dbReference>
<organism evidence="2 3">
    <name type="scientific">Thermogemmata fonticola</name>
    <dbReference type="NCBI Taxonomy" id="2755323"/>
    <lineage>
        <taxon>Bacteria</taxon>
        <taxon>Pseudomonadati</taxon>
        <taxon>Planctomycetota</taxon>
        <taxon>Planctomycetia</taxon>
        <taxon>Gemmatales</taxon>
        <taxon>Gemmataceae</taxon>
        <taxon>Thermogemmata</taxon>
    </lineage>
</organism>
<dbReference type="Proteomes" id="UP000542342">
    <property type="component" value="Unassembled WGS sequence"/>
</dbReference>
<feature type="domain" description="Helix-turn-helix" evidence="1">
    <location>
        <begin position="5"/>
        <end position="61"/>
    </location>
</feature>
<proteinExistence type="predicted"/>
<keyword evidence="3" id="KW-1185">Reference proteome</keyword>
<dbReference type="EMBL" id="JACEFB010000012">
    <property type="protein sequence ID" value="MBA2227310.1"/>
    <property type="molecule type" value="Genomic_DNA"/>
</dbReference>
<evidence type="ECO:0000259" key="1">
    <source>
        <dbReference type="Pfam" id="PF12728"/>
    </source>
</evidence>
<dbReference type="RefSeq" id="WP_194539170.1">
    <property type="nucleotide sequence ID" value="NZ_JACEFB010000012.1"/>
</dbReference>
<dbReference type="Pfam" id="PF12728">
    <property type="entry name" value="HTH_17"/>
    <property type="match status" value="1"/>
</dbReference>
<accession>A0A7V8VFY0</accession>
<evidence type="ECO:0000313" key="3">
    <source>
        <dbReference type="Proteomes" id="UP000542342"/>
    </source>
</evidence>
<dbReference type="AlphaFoldDB" id="A0A7V8VFY0"/>
<evidence type="ECO:0000313" key="2">
    <source>
        <dbReference type="EMBL" id="MBA2227310.1"/>
    </source>
</evidence>